<keyword evidence="2" id="KW-0723">Serine/threonine-protein kinase</keyword>
<dbReference type="InterPro" id="IPR008271">
    <property type="entry name" value="Ser/Thr_kinase_AS"/>
</dbReference>
<sequence>MNDWKIAGFREVRELGAGGQGRVVLAEHEKSGFPVAVKYVTVRSDGALAMLRHEAAMLGRVSSPHVARLYRLVESEHGAAIVMEAVDGASLKAVLAEHGRLDPLAALTVLKGSLLGLAAAHAVGVVHRDYKPANVVVPADGCSKLIDFGVAGTAGSASGSGTPAYMAPEQWRGLQADASADVYAATCVFYECVMGERPYRAASAPALRAEHLTRPVPLEDFPEPLRPLLARGMAKNPAARQADAAEFAAELEEVATAAYGEDWERRGVRALAATAAGLAMLFPLAAAGLSAPAGAGAAGAGAAGTAAGGAGAGGAGGAGGGGAGGAASGAAQTSAGGAAKVGAAKAGMAKIALAVVGTVTAATGGVVVYESTRPEPEPAAAGVEVTLASLNRTYPDRALDLQGGQYAQVTGMPDASIQTSVNKALRVPLDQAVAFYGQPDGAACGGRASVLGTRAVIGLRGPDLVSVRYVPRFQRACGEAEDQYPGFVVTVDLRTGRALTADDVFKPSAFTEPGLQRLWDGIPDGAEKQQLARGHSGSGGFFLPFRRDTWFPSPQRPESPPWTQPFFREQRFELLHVGLSFGASSEPFGLNRTSTYAFPIPYAKVRSLFRPELAALLPAS</sequence>
<dbReference type="PROSITE" id="PS00108">
    <property type="entry name" value="PROTEIN_KINASE_ST"/>
    <property type="match status" value="1"/>
</dbReference>
<name>A0ABR9K160_9ACTN</name>
<keyword evidence="6" id="KW-0067">ATP-binding</keyword>
<dbReference type="Gene3D" id="1.10.510.10">
    <property type="entry name" value="Transferase(Phosphotransferase) domain 1"/>
    <property type="match status" value="1"/>
</dbReference>
<dbReference type="InterPro" id="IPR000719">
    <property type="entry name" value="Prot_kinase_dom"/>
</dbReference>
<dbReference type="Pfam" id="PF00069">
    <property type="entry name" value="Pkinase"/>
    <property type="match status" value="1"/>
</dbReference>
<dbReference type="EC" id="2.7.11.1" evidence="1"/>
<reference evidence="8 9" key="1">
    <citation type="submission" date="2020-10" db="EMBL/GenBank/DDBJ databases">
        <title>Sequencing the genomes of 1000 actinobacteria strains.</title>
        <authorList>
            <person name="Klenk H.-P."/>
        </authorList>
    </citation>
    <scope>NUCLEOTIDE SEQUENCE [LARGE SCALE GENOMIC DNA]</scope>
    <source>
        <strain evidence="8 9">DSM 46744</strain>
    </source>
</reference>
<keyword evidence="9" id="KW-1185">Reference proteome</keyword>
<evidence type="ECO:0000256" key="5">
    <source>
        <dbReference type="ARBA" id="ARBA00022777"/>
    </source>
</evidence>
<evidence type="ECO:0000256" key="6">
    <source>
        <dbReference type="ARBA" id="ARBA00022840"/>
    </source>
</evidence>
<dbReference type="EMBL" id="JADBDZ010000001">
    <property type="protein sequence ID" value="MBE1536576.1"/>
    <property type="molecule type" value="Genomic_DNA"/>
</dbReference>
<protein>
    <recommendedName>
        <fullName evidence="1">non-specific serine/threonine protein kinase</fullName>
        <ecNumber evidence="1">2.7.11.1</ecNumber>
    </recommendedName>
</protein>
<gene>
    <name evidence="8" type="ORF">H4W34_006409</name>
</gene>
<dbReference type="SUPFAM" id="SSF56112">
    <property type="entry name" value="Protein kinase-like (PK-like)"/>
    <property type="match status" value="1"/>
</dbReference>
<dbReference type="Proteomes" id="UP000627838">
    <property type="component" value="Unassembled WGS sequence"/>
</dbReference>
<evidence type="ECO:0000256" key="3">
    <source>
        <dbReference type="ARBA" id="ARBA00022679"/>
    </source>
</evidence>
<dbReference type="PROSITE" id="PS50011">
    <property type="entry name" value="PROTEIN_KINASE_DOM"/>
    <property type="match status" value="1"/>
</dbReference>
<keyword evidence="3 8" id="KW-0808">Transferase</keyword>
<evidence type="ECO:0000313" key="8">
    <source>
        <dbReference type="EMBL" id="MBE1536576.1"/>
    </source>
</evidence>
<feature type="domain" description="Protein kinase" evidence="7">
    <location>
        <begin position="9"/>
        <end position="255"/>
    </location>
</feature>
<dbReference type="GO" id="GO:0004674">
    <property type="term" value="F:protein serine/threonine kinase activity"/>
    <property type="evidence" value="ECO:0007669"/>
    <property type="project" value="UniProtKB-EC"/>
</dbReference>
<accession>A0ABR9K160</accession>
<comment type="caution">
    <text evidence="8">The sequence shown here is derived from an EMBL/GenBank/DDBJ whole genome shotgun (WGS) entry which is preliminary data.</text>
</comment>
<evidence type="ECO:0000256" key="2">
    <source>
        <dbReference type="ARBA" id="ARBA00022527"/>
    </source>
</evidence>
<dbReference type="PANTHER" id="PTHR43289:SF6">
    <property type="entry name" value="SERINE_THREONINE-PROTEIN KINASE NEKL-3"/>
    <property type="match status" value="1"/>
</dbReference>
<evidence type="ECO:0000256" key="1">
    <source>
        <dbReference type="ARBA" id="ARBA00012513"/>
    </source>
</evidence>
<keyword evidence="5 8" id="KW-0418">Kinase</keyword>
<dbReference type="PANTHER" id="PTHR43289">
    <property type="entry name" value="MITOGEN-ACTIVATED PROTEIN KINASE KINASE KINASE 20-RELATED"/>
    <property type="match status" value="1"/>
</dbReference>
<proteinExistence type="predicted"/>
<keyword evidence="4" id="KW-0547">Nucleotide-binding</keyword>
<dbReference type="RefSeq" id="WP_192762591.1">
    <property type="nucleotide sequence ID" value="NZ_JADBDZ010000001.1"/>
</dbReference>
<evidence type="ECO:0000259" key="7">
    <source>
        <dbReference type="PROSITE" id="PS50011"/>
    </source>
</evidence>
<dbReference type="InterPro" id="IPR011009">
    <property type="entry name" value="Kinase-like_dom_sf"/>
</dbReference>
<organism evidence="8 9">
    <name type="scientific">Actinomadura algeriensis</name>
    <dbReference type="NCBI Taxonomy" id="1679523"/>
    <lineage>
        <taxon>Bacteria</taxon>
        <taxon>Bacillati</taxon>
        <taxon>Actinomycetota</taxon>
        <taxon>Actinomycetes</taxon>
        <taxon>Streptosporangiales</taxon>
        <taxon>Thermomonosporaceae</taxon>
        <taxon>Actinomadura</taxon>
    </lineage>
</organism>
<evidence type="ECO:0000313" key="9">
    <source>
        <dbReference type="Proteomes" id="UP000627838"/>
    </source>
</evidence>
<evidence type="ECO:0000256" key="4">
    <source>
        <dbReference type="ARBA" id="ARBA00022741"/>
    </source>
</evidence>
<dbReference type="CDD" id="cd14014">
    <property type="entry name" value="STKc_PknB_like"/>
    <property type="match status" value="1"/>
</dbReference>